<evidence type="ECO:0000313" key="1">
    <source>
        <dbReference type="EMBL" id="NHN85754.1"/>
    </source>
</evidence>
<dbReference type="Gene3D" id="3.40.50.300">
    <property type="entry name" value="P-loop containing nucleotide triphosphate hydrolases"/>
    <property type="match status" value="1"/>
</dbReference>
<sequence length="181" mass="19800">MVIVHLNGWPGVGKRTIGEALARRMGARFIHNHLLHDVGIVCCGLDDPERWVVYEQVRRAAYGALARRPGSEAFVMTNALCEGAPREEEAWRHVVELAAARDVPLVPVVLEARADEMMRRVGSADRVGKKLTDAGVLRNMMAEARIRRPLSPSGLVLDVSDLAPERAAAVIEQHVGRCVAG</sequence>
<dbReference type="EMBL" id="WOTB01000020">
    <property type="protein sequence ID" value="NHN85754.1"/>
    <property type="molecule type" value="Genomic_DNA"/>
</dbReference>
<dbReference type="InterPro" id="IPR027417">
    <property type="entry name" value="P-loop_NTPase"/>
</dbReference>
<name>A0ABX0JRE1_9PROT</name>
<reference evidence="1 2" key="1">
    <citation type="journal article" date="2020" name="Int. J. Syst. Evol. Microbiol.">
        <title>Novel acetic acid bacteria from cider fermentations: Acetobacter conturbans sp. nov. and Acetobacter fallax sp. nov.</title>
        <authorList>
            <person name="Sombolestani A.S."/>
            <person name="Cleenwerck I."/>
            <person name="Cnockaert M."/>
            <person name="Borremans W."/>
            <person name="Wieme A.D."/>
            <person name="De Vuyst L."/>
            <person name="Vandamme P."/>
        </authorList>
    </citation>
    <scope>NUCLEOTIDE SEQUENCE [LARGE SCALE GENOMIC DNA]</scope>
    <source>
        <strain evidence="1 2">LMG 30640</strain>
    </source>
</reference>
<keyword evidence="2" id="KW-1185">Reference proteome</keyword>
<gene>
    <name evidence="1" type="ORF">GOB93_14040</name>
</gene>
<dbReference type="SUPFAM" id="SSF52540">
    <property type="entry name" value="P-loop containing nucleoside triphosphate hydrolases"/>
    <property type="match status" value="1"/>
</dbReference>
<organism evidence="1 2">
    <name type="scientific">Acetobacter musti</name>
    <dbReference type="NCBI Taxonomy" id="864732"/>
    <lineage>
        <taxon>Bacteria</taxon>
        <taxon>Pseudomonadati</taxon>
        <taxon>Pseudomonadota</taxon>
        <taxon>Alphaproteobacteria</taxon>
        <taxon>Acetobacterales</taxon>
        <taxon>Acetobacteraceae</taxon>
        <taxon>Acetobacter</taxon>
    </lineage>
</organism>
<accession>A0ABX0JRE1</accession>
<evidence type="ECO:0000313" key="2">
    <source>
        <dbReference type="Proteomes" id="UP000635278"/>
    </source>
</evidence>
<dbReference type="Proteomes" id="UP000635278">
    <property type="component" value="Unassembled WGS sequence"/>
</dbReference>
<dbReference type="RefSeq" id="WP_173584148.1">
    <property type="nucleotide sequence ID" value="NZ_WOTB01000020.1"/>
</dbReference>
<proteinExistence type="predicted"/>
<protein>
    <submittedName>
        <fullName evidence="1">AAA family ATPase</fullName>
    </submittedName>
</protein>
<comment type="caution">
    <text evidence="1">The sequence shown here is derived from an EMBL/GenBank/DDBJ whole genome shotgun (WGS) entry which is preliminary data.</text>
</comment>